<reference evidence="2" key="1">
    <citation type="journal article" date="2013" name="Environ. Microbiol.">
        <title>Microbiota from the distal guts of lean and obese adolescents exhibit partial functional redundancy besides clear differences in community structure.</title>
        <authorList>
            <person name="Ferrer M."/>
            <person name="Ruiz A."/>
            <person name="Lanza F."/>
            <person name="Haange S.B."/>
            <person name="Oberbach A."/>
            <person name="Till H."/>
            <person name="Bargiela R."/>
            <person name="Campoy C."/>
            <person name="Segura M.T."/>
            <person name="Richter M."/>
            <person name="von Bergen M."/>
            <person name="Seifert J."/>
            <person name="Suarez A."/>
        </authorList>
    </citation>
    <scope>NUCLEOTIDE SEQUENCE</scope>
</reference>
<dbReference type="SMART" id="SM00354">
    <property type="entry name" value="HTH_LACI"/>
    <property type="match status" value="1"/>
</dbReference>
<dbReference type="InterPro" id="IPR010982">
    <property type="entry name" value="Lambda_DNA-bd_dom_sf"/>
</dbReference>
<dbReference type="PRINTS" id="PR00036">
    <property type="entry name" value="HTHLACI"/>
</dbReference>
<evidence type="ECO:0000313" key="2">
    <source>
        <dbReference type="EMBL" id="EKC45229.1"/>
    </source>
</evidence>
<dbReference type="InterPro" id="IPR000843">
    <property type="entry name" value="HTH_LacI"/>
</dbReference>
<dbReference type="GO" id="GO:0006355">
    <property type="term" value="P:regulation of DNA-templated transcription"/>
    <property type="evidence" value="ECO:0007669"/>
    <property type="project" value="InterPro"/>
</dbReference>
<organism evidence="2">
    <name type="scientific">human gut metagenome</name>
    <dbReference type="NCBI Taxonomy" id="408170"/>
    <lineage>
        <taxon>unclassified sequences</taxon>
        <taxon>metagenomes</taxon>
        <taxon>organismal metagenomes</taxon>
    </lineage>
</organism>
<dbReference type="SUPFAM" id="SSF47413">
    <property type="entry name" value="lambda repressor-like DNA-binding domains"/>
    <property type="match status" value="1"/>
</dbReference>
<feature type="domain" description="HTH lacI-type" evidence="1">
    <location>
        <begin position="19"/>
        <end position="62"/>
    </location>
</feature>
<dbReference type="CDD" id="cd01392">
    <property type="entry name" value="HTH_LacI"/>
    <property type="match status" value="1"/>
</dbReference>
<name>K1RNY4_9ZZZZ</name>
<dbReference type="PROSITE" id="PS50932">
    <property type="entry name" value="HTH_LACI_2"/>
    <property type="match status" value="1"/>
</dbReference>
<dbReference type="Pfam" id="PF00356">
    <property type="entry name" value="LacI"/>
    <property type="match status" value="1"/>
</dbReference>
<dbReference type="Gene3D" id="1.10.260.40">
    <property type="entry name" value="lambda repressor-like DNA-binding domains"/>
    <property type="match status" value="1"/>
</dbReference>
<gene>
    <name evidence="2" type="ORF">OBE_17004</name>
</gene>
<accession>K1RNY4</accession>
<protein>
    <submittedName>
        <fullName evidence="2">Protein containing Bacterial regulatory protein, LacI domain protein</fullName>
    </submittedName>
</protein>
<proteinExistence type="predicted"/>
<dbReference type="EMBL" id="AJWZ01011448">
    <property type="protein sequence ID" value="EKC45229.1"/>
    <property type="molecule type" value="Genomic_DNA"/>
</dbReference>
<evidence type="ECO:0000259" key="1">
    <source>
        <dbReference type="PROSITE" id="PS50932"/>
    </source>
</evidence>
<sequence length="98" mass="11113">MITWIVILYRMEEWREEMATIKDIAEMAGVSITTVSRILNNDSSLSTTMETKQKVIDAAKKLKLQKSRKKYKGHIQIGYCSVVFSRAGTSGYILSFSS</sequence>
<dbReference type="PROSITE" id="PS00356">
    <property type="entry name" value="HTH_LACI_1"/>
    <property type="match status" value="1"/>
</dbReference>
<comment type="caution">
    <text evidence="2">The sequence shown here is derived from an EMBL/GenBank/DDBJ whole genome shotgun (WGS) entry which is preliminary data.</text>
</comment>
<dbReference type="AlphaFoldDB" id="K1RNY4"/>
<dbReference type="GO" id="GO:0003677">
    <property type="term" value="F:DNA binding"/>
    <property type="evidence" value="ECO:0007669"/>
    <property type="project" value="InterPro"/>
</dbReference>